<dbReference type="NCBIfam" id="NF009487">
    <property type="entry name" value="PRK12849.1"/>
    <property type="match status" value="1"/>
</dbReference>
<comment type="similarity">
    <text evidence="3 9 10">Belongs to the chaperonin (HSP60) family.</text>
</comment>
<name>A0A249JZ68_9ACTN</name>
<evidence type="ECO:0000313" key="12">
    <source>
        <dbReference type="EMBL" id="ASY09802.1"/>
    </source>
</evidence>
<evidence type="ECO:0000256" key="8">
    <source>
        <dbReference type="ARBA" id="ARBA00025702"/>
    </source>
</evidence>
<proteinExistence type="inferred from homology"/>
<dbReference type="EC" id="5.6.1.7" evidence="9"/>
<feature type="binding site" evidence="9">
    <location>
        <position position="493"/>
    </location>
    <ligand>
        <name>ATP</name>
        <dbReference type="ChEBI" id="CHEBI:30616"/>
    </ligand>
</feature>
<keyword evidence="6 9" id="KW-0143">Chaperone</keyword>
<keyword evidence="4 9" id="KW-0547">Nucleotide-binding</keyword>
<dbReference type="SUPFAM" id="SSF54849">
    <property type="entry name" value="GroEL-intermediate domain like"/>
    <property type="match status" value="1"/>
</dbReference>
<dbReference type="InterPro" id="IPR027410">
    <property type="entry name" value="TCP-1-like_intermed_sf"/>
</dbReference>
<feature type="binding site" evidence="9">
    <location>
        <begin position="86"/>
        <end position="90"/>
    </location>
    <ligand>
        <name>ATP</name>
        <dbReference type="ChEBI" id="CHEBI:30616"/>
    </ligand>
</feature>
<dbReference type="SUPFAM" id="SSF48592">
    <property type="entry name" value="GroEL equatorial domain-like"/>
    <property type="match status" value="1"/>
</dbReference>
<dbReference type="Pfam" id="PF00118">
    <property type="entry name" value="Cpn60_TCP1"/>
    <property type="match status" value="1"/>
</dbReference>
<evidence type="ECO:0000256" key="6">
    <source>
        <dbReference type="ARBA" id="ARBA00023186"/>
    </source>
</evidence>
<dbReference type="PANTHER" id="PTHR45633">
    <property type="entry name" value="60 KDA HEAT SHOCK PROTEIN, MITOCHONDRIAL"/>
    <property type="match status" value="1"/>
</dbReference>
<dbReference type="GO" id="GO:0009986">
    <property type="term" value="C:cell surface"/>
    <property type="evidence" value="ECO:0007669"/>
    <property type="project" value="UniProtKB-SubCell"/>
</dbReference>
<evidence type="ECO:0000256" key="11">
    <source>
        <dbReference type="RuleBase" id="RU000419"/>
    </source>
</evidence>
<dbReference type="FunFam" id="3.50.7.10:FF:000001">
    <property type="entry name" value="60 kDa chaperonin"/>
    <property type="match status" value="1"/>
</dbReference>
<dbReference type="AlphaFoldDB" id="A0A249JZ68"/>
<evidence type="ECO:0000256" key="4">
    <source>
        <dbReference type="ARBA" id="ARBA00022741"/>
    </source>
</evidence>
<dbReference type="Proteomes" id="UP000217153">
    <property type="component" value="Chromosome"/>
</dbReference>
<dbReference type="InterPro" id="IPR018370">
    <property type="entry name" value="Chaperonin_Cpn60_CS"/>
</dbReference>
<evidence type="ECO:0000256" key="2">
    <source>
        <dbReference type="ARBA" id="ARBA00004241"/>
    </source>
</evidence>
<comment type="caution">
    <text evidence="9">Lacks conserved residue(s) required for the propagation of feature annotation.</text>
</comment>
<dbReference type="InterPro" id="IPR027409">
    <property type="entry name" value="GroEL-like_apical_dom_sf"/>
</dbReference>
<dbReference type="OrthoDB" id="9766614at2"/>
<dbReference type="KEGG" id="abam:B1s21122_05690"/>
<dbReference type="InterPro" id="IPR001844">
    <property type="entry name" value="Cpn60/GroEL"/>
</dbReference>
<evidence type="ECO:0000313" key="13">
    <source>
        <dbReference type="Proteomes" id="UP000217153"/>
    </source>
</evidence>
<evidence type="ECO:0000256" key="10">
    <source>
        <dbReference type="RuleBase" id="RU000418"/>
    </source>
</evidence>
<feature type="binding site" evidence="9">
    <location>
        <begin position="477"/>
        <end position="479"/>
    </location>
    <ligand>
        <name>ATP</name>
        <dbReference type="ChEBI" id="CHEBI:30616"/>
    </ligand>
</feature>
<protein>
    <recommendedName>
        <fullName evidence="9">Chaperonin GroEL</fullName>
        <ecNumber evidence="9">5.6.1.7</ecNumber>
    </recommendedName>
    <alternativeName>
        <fullName evidence="9">60 kDa chaperonin</fullName>
    </alternativeName>
    <alternativeName>
        <fullName evidence="9">Chaperonin-60</fullName>
        <shortName evidence="9">Cpn60</shortName>
    </alternativeName>
</protein>
<dbReference type="NCBIfam" id="NF009489">
    <property type="entry name" value="PRK12851.1"/>
    <property type="match status" value="1"/>
</dbReference>
<dbReference type="HAMAP" id="MF_00600">
    <property type="entry name" value="CH60"/>
    <property type="match status" value="1"/>
</dbReference>
<feature type="binding site" evidence="9">
    <location>
        <position position="413"/>
    </location>
    <ligand>
        <name>ATP</name>
        <dbReference type="ChEBI" id="CHEBI:30616"/>
    </ligand>
</feature>
<reference evidence="13" key="1">
    <citation type="submission" date="2016-10" db="EMBL/GenBank/DDBJ databases">
        <title>High microdiversification within the ubiquitous acI lineage of Actinobacteria.</title>
        <authorList>
            <person name="Neuenschwander S.M."/>
            <person name="Salcher M."/>
            <person name="Ghai R."/>
            <person name="Pernthaler J."/>
        </authorList>
    </citation>
    <scope>NUCLEOTIDE SEQUENCE [LARGE SCALE GENOMIC DNA]</scope>
</reference>
<dbReference type="InterPro" id="IPR002423">
    <property type="entry name" value="Cpn60/GroEL/TCP-1"/>
</dbReference>
<dbReference type="GO" id="GO:0051082">
    <property type="term" value="F:unfolded protein binding"/>
    <property type="evidence" value="ECO:0007669"/>
    <property type="project" value="UniProtKB-UniRule"/>
</dbReference>
<dbReference type="GO" id="GO:0005737">
    <property type="term" value="C:cytoplasm"/>
    <property type="evidence" value="ECO:0007669"/>
    <property type="project" value="UniProtKB-SubCell"/>
</dbReference>
<organism evidence="12 13">
    <name type="scientific">Candidatus Nanopelagicus limnae</name>
    <dbReference type="NCBI Taxonomy" id="1884634"/>
    <lineage>
        <taxon>Bacteria</taxon>
        <taxon>Bacillati</taxon>
        <taxon>Actinomycetota</taxon>
        <taxon>Actinomycetes</taxon>
        <taxon>Candidatus Nanopelagicales</taxon>
        <taxon>Candidatus Nanopelagicaceae</taxon>
        <taxon>Candidatus Nanopelagicus</taxon>
    </lineage>
</organism>
<dbReference type="GO" id="GO:0042026">
    <property type="term" value="P:protein refolding"/>
    <property type="evidence" value="ECO:0007669"/>
    <property type="project" value="UniProtKB-UniRule"/>
</dbReference>
<evidence type="ECO:0000256" key="9">
    <source>
        <dbReference type="HAMAP-Rule" id="MF_00600"/>
    </source>
</evidence>
<accession>A0A249JZ68</accession>
<dbReference type="EMBL" id="CP016768">
    <property type="protein sequence ID" value="ASY09802.1"/>
    <property type="molecule type" value="Genomic_DNA"/>
</dbReference>
<dbReference type="NCBIfam" id="NF000592">
    <property type="entry name" value="PRK00013.1"/>
    <property type="match status" value="1"/>
</dbReference>
<dbReference type="RefSeq" id="WP_095681107.1">
    <property type="nucleotide sequence ID" value="NZ_CP016768.2"/>
</dbReference>
<evidence type="ECO:0000256" key="1">
    <source>
        <dbReference type="ARBA" id="ARBA00004191"/>
    </source>
</evidence>
<dbReference type="GO" id="GO:0042603">
    <property type="term" value="C:capsule"/>
    <property type="evidence" value="ECO:0007669"/>
    <property type="project" value="UniProtKB-SubCell"/>
</dbReference>
<gene>
    <name evidence="9 12" type="primary">groL</name>
    <name evidence="9" type="synonym">groEL</name>
    <name evidence="12" type="ORF">B1s21122_05690</name>
</gene>
<dbReference type="SUPFAM" id="SSF52029">
    <property type="entry name" value="GroEL apical domain-like"/>
    <property type="match status" value="1"/>
</dbReference>
<dbReference type="NCBIfam" id="NF009488">
    <property type="entry name" value="PRK12850.1"/>
    <property type="match status" value="1"/>
</dbReference>
<dbReference type="CDD" id="cd03344">
    <property type="entry name" value="GroEL"/>
    <property type="match status" value="1"/>
</dbReference>
<dbReference type="GO" id="GO:0140662">
    <property type="term" value="F:ATP-dependent protein folding chaperone"/>
    <property type="evidence" value="ECO:0007669"/>
    <property type="project" value="InterPro"/>
</dbReference>
<dbReference type="Gene3D" id="1.10.560.10">
    <property type="entry name" value="GroEL-like equatorial domain"/>
    <property type="match status" value="1"/>
</dbReference>
<dbReference type="Gene3D" id="3.50.7.10">
    <property type="entry name" value="GroEL"/>
    <property type="match status" value="1"/>
</dbReference>
<dbReference type="NCBIfam" id="TIGR02348">
    <property type="entry name" value="GroEL"/>
    <property type="match status" value="1"/>
</dbReference>
<dbReference type="GO" id="GO:0005524">
    <property type="term" value="F:ATP binding"/>
    <property type="evidence" value="ECO:0007669"/>
    <property type="project" value="UniProtKB-UniRule"/>
</dbReference>
<dbReference type="Gene3D" id="3.30.260.10">
    <property type="entry name" value="TCP-1-like chaperonin intermediate domain"/>
    <property type="match status" value="1"/>
</dbReference>
<evidence type="ECO:0000256" key="5">
    <source>
        <dbReference type="ARBA" id="ARBA00022840"/>
    </source>
</evidence>
<keyword evidence="7 9" id="KW-0413">Isomerase</keyword>
<comment type="subunit">
    <text evidence="9 11">Forms a cylinder of 14 subunits composed of two heptameric rings stacked back-to-back. Interacts with the co-chaperonin GroES.</text>
</comment>
<dbReference type="InterPro" id="IPR027413">
    <property type="entry name" value="GROEL-like_equatorial_sf"/>
</dbReference>
<feature type="binding site" evidence="9">
    <location>
        <begin position="29"/>
        <end position="32"/>
    </location>
    <ligand>
        <name>ATP</name>
        <dbReference type="ChEBI" id="CHEBI:30616"/>
    </ligand>
</feature>
<evidence type="ECO:0000256" key="3">
    <source>
        <dbReference type="ARBA" id="ARBA00006607"/>
    </source>
</evidence>
<comment type="function">
    <text evidence="9 11">Together with its co-chaperonin GroES, plays an essential role in assisting protein folding. The GroEL-GroES system forms a nano-cage that allows encapsulation of the non-native substrate proteins and provides a physical environment optimized to promote and accelerate protein folding.</text>
</comment>
<dbReference type="GO" id="GO:0016853">
    <property type="term" value="F:isomerase activity"/>
    <property type="evidence" value="ECO:0007669"/>
    <property type="project" value="UniProtKB-KW"/>
</dbReference>
<comment type="subcellular location">
    <subcellularLocation>
        <location evidence="2">Cell surface</location>
    </subcellularLocation>
    <subcellularLocation>
        <location evidence="9">Cytoplasm</location>
    </subcellularLocation>
    <subcellularLocation>
        <location evidence="8">Secreted</location>
        <location evidence="8">Capsule</location>
    </subcellularLocation>
    <subcellularLocation>
        <location evidence="1">Secreted</location>
        <location evidence="1">Cell wall</location>
    </subcellularLocation>
</comment>
<dbReference type="GO" id="GO:0009408">
    <property type="term" value="P:response to heat"/>
    <property type="evidence" value="ECO:0007669"/>
    <property type="project" value="UniProtKB-ARBA"/>
</dbReference>
<keyword evidence="13" id="KW-1185">Reference proteome</keyword>
<dbReference type="PROSITE" id="PS00296">
    <property type="entry name" value="CHAPERONINS_CPN60"/>
    <property type="match status" value="1"/>
</dbReference>
<sequence>MAKMIAFNEEARRGLERGMNVLADAVKVTLGPRGRNVVLEKKWGAPTITNDGVSIAKEIELDDPWEKIGADLVKEVAKKTDDVAGDGTTTATVLAQAMVREGLRNVAAGSNPMSLKRGIEKAVEAISDELLKMAKPVETKEQISATASISAADTTIGNMIAEAMDKVGKEGVITVEESNTFGLELELTEGMRFDKGYISAYFVTDTDRMETVMEDAYILIANSKITNIKDLVPVLEKVMQTGKPLVIIAEDVEGEALSTLVVNKIRGTFKSVAVKAPGFGDRRKAMLQDIAILTGATVISEEVGLKLDQTTLELLGTARKVVIAKEETTIVEGGGDAEQIKGRVNQIRAEIEKSDSDYDREKLQERLAKLAGGVAVIKAGAATEVELKERKHRIEDAVRNAKAAVEEGIVAGGGVALLQAAKVAFSKLKLTGDEATGGKIVEYAVESPLKQIAINAGLEGGVIVEKVRGLETGFGLNAATGEYVDMIKTGIIDPAKVTRSALQNAASIAALFLTTEAVIADKPEPKSAAPMPGGDGGGMDF</sequence>
<keyword evidence="9" id="KW-0963">Cytoplasm</keyword>
<evidence type="ECO:0000256" key="7">
    <source>
        <dbReference type="ARBA" id="ARBA00023235"/>
    </source>
</evidence>
<dbReference type="PRINTS" id="PR00298">
    <property type="entry name" value="CHAPERONIN60"/>
</dbReference>
<keyword evidence="5 9" id="KW-0067">ATP-binding</keyword>